<sequence length="67" mass="7379">MDRVVEMSTCPGDIVLDPFGGSGTTYVSCENKGRRWIGIEIDYADDIVERLENGDIAAHKNTDFVEG</sequence>
<dbReference type="GO" id="GO:0008170">
    <property type="term" value="F:N-methyltransferase activity"/>
    <property type="evidence" value="ECO:0007669"/>
    <property type="project" value="InterPro"/>
</dbReference>
<dbReference type="GO" id="GO:0003677">
    <property type="term" value="F:DNA binding"/>
    <property type="evidence" value="ECO:0007669"/>
    <property type="project" value="InterPro"/>
</dbReference>
<proteinExistence type="predicted"/>
<evidence type="ECO:0000313" key="5">
    <source>
        <dbReference type="Proteomes" id="UP000460298"/>
    </source>
</evidence>
<evidence type="ECO:0000259" key="3">
    <source>
        <dbReference type="Pfam" id="PF01555"/>
    </source>
</evidence>
<protein>
    <submittedName>
        <fullName evidence="4">Site-specific DNA-methyltransferase</fullName>
    </submittedName>
</protein>
<dbReference type="SUPFAM" id="SSF53335">
    <property type="entry name" value="S-adenosyl-L-methionine-dependent methyltransferases"/>
    <property type="match status" value="1"/>
</dbReference>
<name>A0A833M027_9LEPT</name>
<keyword evidence="1 4" id="KW-0489">Methyltransferase</keyword>
<dbReference type="AlphaFoldDB" id="A0A833M027"/>
<dbReference type="InterPro" id="IPR002941">
    <property type="entry name" value="DNA_methylase_N4/N6"/>
</dbReference>
<dbReference type="Gene3D" id="3.40.50.150">
    <property type="entry name" value="Vaccinia Virus protein VP39"/>
    <property type="match status" value="1"/>
</dbReference>
<dbReference type="EMBL" id="WBUI01000002">
    <property type="protein sequence ID" value="KAB2934813.1"/>
    <property type="molecule type" value="Genomic_DNA"/>
</dbReference>
<evidence type="ECO:0000256" key="2">
    <source>
        <dbReference type="ARBA" id="ARBA00022679"/>
    </source>
</evidence>
<reference evidence="4 5" key="1">
    <citation type="submission" date="2019-10" db="EMBL/GenBank/DDBJ databases">
        <title>Extracellular Electron Transfer in a Candidatus Methanoperedens spp. Enrichment Culture.</title>
        <authorList>
            <person name="Berger S."/>
            <person name="Rangel Shaw D."/>
            <person name="Berben T."/>
            <person name="In 'T Zandt M."/>
            <person name="Frank J."/>
            <person name="Reimann J."/>
            <person name="Jetten M.S.M."/>
            <person name="Welte C.U."/>
        </authorList>
    </citation>
    <scope>NUCLEOTIDE SEQUENCE [LARGE SCALE GENOMIC DNA]</scope>
    <source>
        <strain evidence="4">SB12</strain>
    </source>
</reference>
<keyword evidence="2 4" id="KW-0808">Transferase</keyword>
<evidence type="ECO:0000313" key="4">
    <source>
        <dbReference type="EMBL" id="KAB2934813.1"/>
    </source>
</evidence>
<dbReference type="InterPro" id="IPR029063">
    <property type="entry name" value="SAM-dependent_MTases_sf"/>
</dbReference>
<comment type="caution">
    <text evidence="4">The sequence shown here is derived from an EMBL/GenBank/DDBJ whole genome shotgun (WGS) entry which is preliminary data.</text>
</comment>
<dbReference type="GO" id="GO:0032259">
    <property type="term" value="P:methylation"/>
    <property type="evidence" value="ECO:0007669"/>
    <property type="project" value="UniProtKB-KW"/>
</dbReference>
<accession>A0A833M027</accession>
<feature type="domain" description="DNA methylase N-4/N-6" evidence="3">
    <location>
        <begin position="1"/>
        <end position="42"/>
    </location>
</feature>
<organism evidence="4 5">
    <name type="scientific">Leptonema illini</name>
    <dbReference type="NCBI Taxonomy" id="183"/>
    <lineage>
        <taxon>Bacteria</taxon>
        <taxon>Pseudomonadati</taxon>
        <taxon>Spirochaetota</taxon>
        <taxon>Spirochaetia</taxon>
        <taxon>Leptospirales</taxon>
        <taxon>Leptospiraceae</taxon>
        <taxon>Leptonema</taxon>
    </lineage>
</organism>
<gene>
    <name evidence="4" type="ORF">F9K24_03285</name>
</gene>
<dbReference type="Proteomes" id="UP000460298">
    <property type="component" value="Unassembled WGS sequence"/>
</dbReference>
<evidence type="ECO:0000256" key="1">
    <source>
        <dbReference type="ARBA" id="ARBA00022603"/>
    </source>
</evidence>
<dbReference type="Pfam" id="PF01555">
    <property type="entry name" value="N6_N4_Mtase"/>
    <property type="match status" value="1"/>
</dbReference>